<gene>
    <name evidence="2" type="ORF">E2C01_006574</name>
</gene>
<comment type="caution">
    <text evidence="2">The sequence shown here is derived from an EMBL/GenBank/DDBJ whole genome shotgun (WGS) entry which is preliminary data.</text>
</comment>
<accession>A0A5B7CZX0</accession>
<evidence type="ECO:0000313" key="2">
    <source>
        <dbReference type="EMBL" id="MPC13826.1"/>
    </source>
</evidence>
<organism evidence="2 3">
    <name type="scientific">Portunus trituberculatus</name>
    <name type="common">Swimming crab</name>
    <name type="synonym">Neptunus trituberculatus</name>
    <dbReference type="NCBI Taxonomy" id="210409"/>
    <lineage>
        <taxon>Eukaryota</taxon>
        <taxon>Metazoa</taxon>
        <taxon>Ecdysozoa</taxon>
        <taxon>Arthropoda</taxon>
        <taxon>Crustacea</taxon>
        <taxon>Multicrustacea</taxon>
        <taxon>Malacostraca</taxon>
        <taxon>Eumalacostraca</taxon>
        <taxon>Eucarida</taxon>
        <taxon>Decapoda</taxon>
        <taxon>Pleocyemata</taxon>
        <taxon>Brachyura</taxon>
        <taxon>Eubrachyura</taxon>
        <taxon>Portunoidea</taxon>
        <taxon>Portunidae</taxon>
        <taxon>Portuninae</taxon>
        <taxon>Portunus</taxon>
    </lineage>
</organism>
<protein>
    <submittedName>
        <fullName evidence="2">Uncharacterized protein</fullName>
    </submittedName>
</protein>
<reference evidence="2 3" key="1">
    <citation type="submission" date="2019-05" db="EMBL/GenBank/DDBJ databases">
        <title>Another draft genome of Portunus trituberculatus and its Hox gene families provides insights of decapod evolution.</title>
        <authorList>
            <person name="Jeong J.-H."/>
            <person name="Song I."/>
            <person name="Kim S."/>
            <person name="Choi T."/>
            <person name="Kim D."/>
            <person name="Ryu S."/>
            <person name="Kim W."/>
        </authorList>
    </citation>
    <scope>NUCLEOTIDE SEQUENCE [LARGE SCALE GENOMIC DNA]</scope>
    <source>
        <tissue evidence="2">Muscle</tissue>
    </source>
</reference>
<feature type="region of interest" description="Disordered" evidence="1">
    <location>
        <begin position="245"/>
        <end position="302"/>
    </location>
</feature>
<dbReference type="Proteomes" id="UP000324222">
    <property type="component" value="Unassembled WGS sequence"/>
</dbReference>
<proteinExistence type="predicted"/>
<keyword evidence="3" id="KW-1185">Reference proteome</keyword>
<dbReference type="EMBL" id="VSRR010000309">
    <property type="protein sequence ID" value="MPC13826.1"/>
    <property type="molecule type" value="Genomic_DNA"/>
</dbReference>
<feature type="compositionally biased region" description="Gly residues" evidence="1">
    <location>
        <begin position="267"/>
        <end position="277"/>
    </location>
</feature>
<name>A0A5B7CZX0_PORTR</name>
<dbReference type="AlphaFoldDB" id="A0A5B7CZX0"/>
<evidence type="ECO:0000313" key="3">
    <source>
        <dbReference type="Proteomes" id="UP000324222"/>
    </source>
</evidence>
<evidence type="ECO:0000256" key="1">
    <source>
        <dbReference type="SAM" id="MobiDB-lite"/>
    </source>
</evidence>
<feature type="compositionally biased region" description="Acidic residues" evidence="1">
    <location>
        <begin position="290"/>
        <end position="302"/>
    </location>
</feature>
<sequence length="302" mass="32524">MTFMSMRCHTPPITMFLQCLSSKLSSAAVSSGIICGGGGGRGSISESLSYLKSAAADSIKSWGFDLLEADILRPTLNEHSLYFYLLLSFLSESERPAALKPKVSVLFLFIIVNKHTRRSLGDIGFSFLILQFTVINHSSNNYAGFLRHHFSPNTAMSLKLSSANESLNLFSIRSINGSQVHLAAEAFVSHKCIFMGVWEFGVRKLADSTSSVSRKHTPAPRLLPPFSARGLVGNSTETCTDYHTTVLPDTPHKANSGVTRPEQEAGLEGGADGGGDSGVRSKSVVGRDTCEDEGGREDAADE</sequence>